<dbReference type="AlphaFoldDB" id="A0A501WHD6"/>
<dbReference type="Gene3D" id="3.40.50.2300">
    <property type="match status" value="2"/>
</dbReference>
<evidence type="ECO:0000313" key="6">
    <source>
        <dbReference type="Proteomes" id="UP000319255"/>
    </source>
</evidence>
<feature type="signal peptide" evidence="3">
    <location>
        <begin position="1"/>
        <end position="25"/>
    </location>
</feature>
<evidence type="ECO:0000256" key="3">
    <source>
        <dbReference type="SAM" id="SignalP"/>
    </source>
</evidence>
<evidence type="ECO:0000313" key="5">
    <source>
        <dbReference type="EMBL" id="TPE46487.1"/>
    </source>
</evidence>
<protein>
    <submittedName>
        <fullName evidence="5">Sugar ABC transporter substrate-binding protein</fullName>
    </submittedName>
</protein>
<dbReference type="InterPro" id="IPR050555">
    <property type="entry name" value="Bact_Solute-Bind_Prot2"/>
</dbReference>
<dbReference type="EMBL" id="VFRP01000049">
    <property type="protein sequence ID" value="TPE46487.1"/>
    <property type="molecule type" value="Genomic_DNA"/>
</dbReference>
<dbReference type="SUPFAM" id="SSF53822">
    <property type="entry name" value="Periplasmic binding protein-like I"/>
    <property type="match status" value="1"/>
</dbReference>
<name>A0A501WHD6_9RHOB</name>
<evidence type="ECO:0000256" key="1">
    <source>
        <dbReference type="ARBA" id="ARBA00004418"/>
    </source>
</evidence>
<comment type="similarity">
    <text evidence="2">Belongs to the bacterial solute-binding protein 2 family.</text>
</comment>
<dbReference type="InterPro" id="IPR025997">
    <property type="entry name" value="SBP_2_dom"/>
</dbReference>
<dbReference type="CDD" id="cd06312">
    <property type="entry name" value="PBP1_ABC_sugar_binding-like"/>
    <property type="match status" value="1"/>
</dbReference>
<keyword evidence="3" id="KW-0732">Signal</keyword>
<feature type="domain" description="Periplasmic binding protein" evidence="4">
    <location>
        <begin position="32"/>
        <end position="292"/>
    </location>
</feature>
<dbReference type="InterPro" id="IPR028082">
    <property type="entry name" value="Peripla_BP_I"/>
</dbReference>
<gene>
    <name evidence="5" type="ORF">FJM51_22145</name>
</gene>
<dbReference type="RefSeq" id="WP_140456291.1">
    <property type="nucleotide sequence ID" value="NZ_VFRP01000049.1"/>
</dbReference>
<keyword evidence="6" id="KW-1185">Reference proteome</keyword>
<feature type="chain" id="PRO_5021270962" evidence="3">
    <location>
        <begin position="26"/>
        <end position="326"/>
    </location>
</feature>
<dbReference type="Proteomes" id="UP000319255">
    <property type="component" value="Unassembled WGS sequence"/>
</dbReference>
<dbReference type="GO" id="GO:0030288">
    <property type="term" value="C:outer membrane-bounded periplasmic space"/>
    <property type="evidence" value="ECO:0007669"/>
    <property type="project" value="TreeGrafter"/>
</dbReference>
<comment type="caution">
    <text evidence="5">The sequence shown here is derived from an EMBL/GenBank/DDBJ whole genome shotgun (WGS) entry which is preliminary data.</text>
</comment>
<comment type="subcellular location">
    <subcellularLocation>
        <location evidence="1">Periplasm</location>
    </subcellularLocation>
</comment>
<sequence length="326" mass="32772">MTLTKRIAAALMTTAALGAATAAMAAEGAKIFVVGGKADDPFFAVIKKGVDDAGLAVSQNGGSVSFLQLQTYDNIGADAGNLVRTAISQGANGIAVPNWVPESEDEAIKAAVSAGIPVMLYNSGGVDKANELGAINYIGSDESLAGQAGGKYLAEHGATNVICVNTVPGAANLEARCAGVIKGMSDGGGAAKQLPLPATSFGNPTAVAEAIKAALLKDPAVDGIVTVSQADADAAANGIMQAGATGRVKLGGFDMNQTILDRIAHGDQMFAIDQQPYLQGFLATSVLFSHAAFGTQVPTNPILTGPAIVDSSNVEQTMAGLKQGAR</sequence>
<dbReference type="Pfam" id="PF13407">
    <property type="entry name" value="Peripla_BP_4"/>
    <property type="match status" value="1"/>
</dbReference>
<proteinExistence type="inferred from homology"/>
<dbReference type="GO" id="GO:0030246">
    <property type="term" value="F:carbohydrate binding"/>
    <property type="evidence" value="ECO:0007669"/>
    <property type="project" value="TreeGrafter"/>
</dbReference>
<evidence type="ECO:0000256" key="2">
    <source>
        <dbReference type="ARBA" id="ARBA00007639"/>
    </source>
</evidence>
<reference evidence="5 6" key="1">
    <citation type="submission" date="2019-06" db="EMBL/GenBank/DDBJ databases">
        <title>A novel bacterium of genus Amaricoccus, isolated from marine sediment.</title>
        <authorList>
            <person name="Huang H."/>
            <person name="Mo K."/>
            <person name="Hu Y."/>
        </authorList>
    </citation>
    <scope>NUCLEOTIDE SEQUENCE [LARGE SCALE GENOMIC DNA]</scope>
    <source>
        <strain evidence="5 6">HB172011</strain>
    </source>
</reference>
<organism evidence="5 6">
    <name type="scientific">Amaricoccus solimangrovi</name>
    <dbReference type="NCBI Taxonomy" id="2589815"/>
    <lineage>
        <taxon>Bacteria</taxon>
        <taxon>Pseudomonadati</taxon>
        <taxon>Pseudomonadota</taxon>
        <taxon>Alphaproteobacteria</taxon>
        <taxon>Rhodobacterales</taxon>
        <taxon>Paracoccaceae</taxon>
        <taxon>Amaricoccus</taxon>
    </lineage>
</organism>
<dbReference type="PANTHER" id="PTHR30036:SF7">
    <property type="entry name" value="ABC TRANSPORTER PERIPLASMIC-BINDING PROTEIN YPHF"/>
    <property type="match status" value="1"/>
</dbReference>
<accession>A0A501WHD6</accession>
<dbReference type="OrthoDB" id="257716at2"/>
<evidence type="ECO:0000259" key="4">
    <source>
        <dbReference type="Pfam" id="PF13407"/>
    </source>
</evidence>
<dbReference type="PANTHER" id="PTHR30036">
    <property type="entry name" value="D-XYLOSE-BINDING PERIPLASMIC PROTEIN"/>
    <property type="match status" value="1"/>
</dbReference>